<dbReference type="InterPro" id="IPR036663">
    <property type="entry name" value="Fumarylacetoacetase_C_sf"/>
</dbReference>
<dbReference type="STRING" id="1036612.A0A1L9TT15"/>
<dbReference type="GeneID" id="63757433"/>
<reference evidence="5" key="1">
    <citation type="journal article" date="2017" name="Genome Biol.">
        <title>Comparative genomics reveals high biological diversity and specific adaptations in the industrially and medically important fungal genus Aspergillus.</title>
        <authorList>
            <person name="de Vries R.P."/>
            <person name="Riley R."/>
            <person name="Wiebenga A."/>
            <person name="Aguilar-Osorio G."/>
            <person name="Amillis S."/>
            <person name="Uchima C.A."/>
            <person name="Anderluh G."/>
            <person name="Asadollahi M."/>
            <person name="Askin M."/>
            <person name="Barry K."/>
            <person name="Battaglia E."/>
            <person name="Bayram O."/>
            <person name="Benocci T."/>
            <person name="Braus-Stromeyer S.A."/>
            <person name="Caldana C."/>
            <person name="Canovas D."/>
            <person name="Cerqueira G.C."/>
            <person name="Chen F."/>
            <person name="Chen W."/>
            <person name="Choi C."/>
            <person name="Clum A."/>
            <person name="Dos Santos R.A."/>
            <person name="Damasio A.R."/>
            <person name="Diallinas G."/>
            <person name="Emri T."/>
            <person name="Fekete E."/>
            <person name="Flipphi M."/>
            <person name="Freyberg S."/>
            <person name="Gallo A."/>
            <person name="Gournas C."/>
            <person name="Habgood R."/>
            <person name="Hainaut M."/>
            <person name="Harispe M.L."/>
            <person name="Henrissat B."/>
            <person name="Hilden K.S."/>
            <person name="Hope R."/>
            <person name="Hossain A."/>
            <person name="Karabika E."/>
            <person name="Karaffa L."/>
            <person name="Karanyi Z."/>
            <person name="Krasevec N."/>
            <person name="Kuo A."/>
            <person name="Kusch H."/>
            <person name="LaButti K."/>
            <person name="Lagendijk E.L."/>
            <person name="Lapidus A."/>
            <person name="Levasseur A."/>
            <person name="Lindquist E."/>
            <person name="Lipzen A."/>
            <person name="Logrieco A.F."/>
            <person name="MacCabe A."/>
            <person name="Maekelae M.R."/>
            <person name="Malavazi I."/>
            <person name="Melin P."/>
            <person name="Meyer V."/>
            <person name="Mielnichuk N."/>
            <person name="Miskei M."/>
            <person name="Molnar A.P."/>
            <person name="Mule G."/>
            <person name="Ngan C.Y."/>
            <person name="Orejas M."/>
            <person name="Orosz E."/>
            <person name="Ouedraogo J.P."/>
            <person name="Overkamp K.M."/>
            <person name="Park H.-S."/>
            <person name="Perrone G."/>
            <person name="Piumi F."/>
            <person name="Punt P.J."/>
            <person name="Ram A.F."/>
            <person name="Ramon A."/>
            <person name="Rauscher S."/>
            <person name="Record E."/>
            <person name="Riano-Pachon D.M."/>
            <person name="Robert V."/>
            <person name="Roehrig J."/>
            <person name="Ruller R."/>
            <person name="Salamov A."/>
            <person name="Salih N.S."/>
            <person name="Samson R.A."/>
            <person name="Sandor E."/>
            <person name="Sanguinetti M."/>
            <person name="Schuetze T."/>
            <person name="Sepcic K."/>
            <person name="Shelest E."/>
            <person name="Sherlock G."/>
            <person name="Sophianopoulou V."/>
            <person name="Squina F.M."/>
            <person name="Sun H."/>
            <person name="Susca A."/>
            <person name="Todd R.B."/>
            <person name="Tsang A."/>
            <person name="Unkles S.E."/>
            <person name="van de Wiele N."/>
            <person name="van Rossen-Uffink D."/>
            <person name="Oliveira J.V."/>
            <person name="Vesth T.C."/>
            <person name="Visser J."/>
            <person name="Yu J.-H."/>
            <person name="Zhou M."/>
            <person name="Andersen M.R."/>
            <person name="Archer D.B."/>
            <person name="Baker S.E."/>
            <person name="Benoit I."/>
            <person name="Brakhage A.A."/>
            <person name="Braus G.H."/>
            <person name="Fischer R."/>
            <person name="Frisvad J.C."/>
            <person name="Goldman G.H."/>
            <person name="Houbraken J."/>
            <person name="Oakley B."/>
            <person name="Pocsi I."/>
            <person name="Scazzocchio C."/>
            <person name="Seiboth B."/>
            <person name="vanKuyk P.A."/>
            <person name="Wortman J."/>
            <person name="Dyer P.S."/>
            <person name="Grigoriev I.V."/>
        </authorList>
    </citation>
    <scope>NUCLEOTIDE SEQUENCE [LARGE SCALE GENOMIC DNA]</scope>
    <source>
        <strain evidence="5">CBS 593.65</strain>
    </source>
</reference>
<evidence type="ECO:0000259" key="3">
    <source>
        <dbReference type="Pfam" id="PF01557"/>
    </source>
</evidence>
<name>A0A1L9TT15_9EURO</name>
<dbReference type="InterPro" id="IPR011234">
    <property type="entry name" value="Fumarylacetoacetase-like_C"/>
</dbReference>
<dbReference type="AlphaFoldDB" id="A0A1L9TT15"/>
<comment type="similarity">
    <text evidence="1">Belongs to the FAH family.</text>
</comment>
<evidence type="ECO:0000256" key="2">
    <source>
        <dbReference type="ARBA" id="ARBA00022723"/>
    </source>
</evidence>
<dbReference type="Proteomes" id="UP000184356">
    <property type="component" value="Unassembled WGS sequence"/>
</dbReference>
<dbReference type="SUPFAM" id="SSF56529">
    <property type="entry name" value="FAH"/>
    <property type="match status" value="1"/>
</dbReference>
<proteinExistence type="inferred from homology"/>
<dbReference type="GO" id="GO:0046872">
    <property type="term" value="F:metal ion binding"/>
    <property type="evidence" value="ECO:0007669"/>
    <property type="project" value="UniProtKB-KW"/>
</dbReference>
<keyword evidence="5" id="KW-1185">Reference proteome</keyword>
<dbReference type="VEuPathDB" id="FungiDB:ASPSYDRAFT_143637"/>
<dbReference type="EMBL" id="KV878583">
    <property type="protein sequence ID" value="OJJ62606.1"/>
    <property type="molecule type" value="Genomic_DNA"/>
</dbReference>
<dbReference type="GO" id="GO:0050163">
    <property type="term" value="F:oxaloacetate tautomerase activity"/>
    <property type="evidence" value="ECO:0007669"/>
    <property type="project" value="UniProtKB-ARBA"/>
</dbReference>
<gene>
    <name evidence="4" type="ORF">ASPSYDRAFT_143637</name>
</gene>
<dbReference type="RefSeq" id="XP_040706412.1">
    <property type="nucleotide sequence ID" value="XM_040841360.1"/>
</dbReference>
<keyword evidence="2" id="KW-0479">Metal-binding</keyword>
<organism evidence="4 5">
    <name type="scientific">Aspergillus sydowii CBS 593.65</name>
    <dbReference type="NCBI Taxonomy" id="1036612"/>
    <lineage>
        <taxon>Eukaryota</taxon>
        <taxon>Fungi</taxon>
        <taxon>Dikarya</taxon>
        <taxon>Ascomycota</taxon>
        <taxon>Pezizomycotina</taxon>
        <taxon>Eurotiomycetes</taxon>
        <taxon>Eurotiomycetidae</taxon>
        <taxon>Eurotiales</taxon>
        <taxon>Aspergillaceae</taxon>
        <taxon>Aspergillus</taxon>
        <taxon>Aspergillus subgen. Nidulantes</taxon>
    </lineage>
</organism>
<sequence>MAYSERIIRFQDEAGNAHFGEALFGSNDPTSINELAESGALRARLLTGPSIFSLTSSTEIVRVKKVLALLLPRDVPIVKCVGLNYMKHIQEGGRKPPPYPSIFIKPSASVAGYGEDISIPKLAQDDQLDYEGELAIVIGKTGKDIPKEQALDYVAGFVAANDVSARKWQRDPAKAGGVPQWCFSKGFDKFAPLGPMLVSPRVVGNAGNLRLQTFVNGALRQDTNTDDLLFNTEAIISFISQGTTLEAGTVILTGTPAGVAMGMEEPVWLKDGDVVEVKIQGLGSVKNKMAFE</sequence>
<evidence type="ECO:0000313" key="4">
    <source>
        <dbReference type="EMBL" id="OJJ62606.1"/>
    </source>
</evidence>
<evidence type="ECO:0000313" key="5">
    <source>
        <dbReference type="Proteomes" id="UP000184356"/>
    </source>
</evidence>
<dbReference type="PANTHER" id="PTHR11820:SF100">
    <property type="entry name" value="FUMARYLACETOACETATE HYDROLASE FAMILY PROTEIN (AFU_ORTHOLOGUE AFUA_4G01490)"/>
    <property type="match status" value="1"/>
</dbReference>
<dbReference type="Pfam" id="PF01557">
    <property type="entry name" value="FAA_hydrolase"/>
    <property type="match status" value="1"/>
</dbReference>
<evidence type="ECO:0000256" key="1">
    <source>
        <dbReference type="ARBA" id="ARBA00010211"/>
    </source>
</evidence>
<dbReference type="Gene3D" id="3.90.850.10">
    <property type="entry name" value="Fumarylacetoacetase-like, C-terminal domain"/>
    <property type="match status" value="1"/>
</dbReference>
<feature type="domain" description="Fumarylacetoacetase-like C-terminal" evidence="3">
    <location>
        <begin position="79"/>
        <end position="288"/>
    </location>
</feature>
<dbReference type="PANTHER" id="PTHR11820">
    <property type="entry name" value="ACYLPYRUVASE"/>
    <property type="match status" value="1"/>
</dbReference>
<accession>A0A1L9TT15</accession>
<dbReference type="OrthoDB" id="411064at2759"/>
<protein>
    <recommendedName>
        <fullName evidence="3">Fumarylacetoacetase-like C-terminal domain-containing protein</fullName>
    </recommendedName>
</protein>
<dbReference type="FunFam" id="3.90.850.10:FF:000002">
    <property type="entry name" value="2-hydroxyhepta-2,4-diene-1,7-dioate isomerase"/>
    <property type="match status" value="1"/>
</dbReference>
<dbReference type="GO" id="GO:0006107">
    <property type="term" value="P:oxaloacetate metabolic process"/>
    <property type="evidence" value="ECO:0007669"/>
    <property type="project" value="UniProtKB-ARBA"/>
</dbReference>